<dbReference type="Gene3D" id="1.20.5.1930">
    <property type="match status" value="1"/>
</dbReference>
<keyword evidence="2 10" id="KW-0418">Kinase</keyword>
<evidence type="ECO:0000259" key="7">
    <source>
        <dbReference type="PROSITE" id="PS50110"/>
    </source>
</evidence>
<dbReference type="CDD" id="cd00156">
    <property type="entry name" value="REC"/>
    <property type="match status" value="1"/>
</dbReference>
<feature type="coiled-coil region" evidence="5">
    <location>
        <begin position="119"/>
        <end position="148"/>
    </location>
</feature>
<dbReference type="PANTHER" id="PTHR24421:SF59">
    <property type="entry name" value="OXYGEN SENSOR HISTIDINE KINASE NREB"/>
    <property type="match status" value="1"/>
</dbReference>
<dbReference type="Pfam" id="PF07730">
    <property type="entry name" value="HisKA_3"/>
    <property type="match status" value="1"/>
</dbReference>
<evidence type="ECO:0000259" key="6">
    <source>
        <dbReference type="PROSITE" id="PS50109"/>
    </source>
</evidence>
<dbReference type="PROSITE" id="PS50112">
    <property type="entry name" value="PAS"/>
    <property type="match status" value="1"/>
</dbReference>
<feature type="domain" description="PAC" evidence="9">
    <location>
        <begin position="224"/>
        <end position="275"/>
    </location>
</feature>
<dbReference type="SUPFAM" id="SSF52172">
    <property type="entry name" value="CheY-like"/>
    <property type="match status" value="1"/>
</dbReference>
<dbReference type="PROSITE" id="PS50109">
    <property type="entry name" value="HIS_KIN"/>
    <property type="match status" value="1"/>
</dbReference>
<keyword evidence="3" id="KW-0902">Two-component regulatory system</keyword>
<dbReference type="InterPro" id="IPR001789">
    <property type="entry name" value="Sig_transdc_resp-reg_receiver"/>
</dbReference>
<feature type="domain" description="Histidine kinase" evidence="6">
    <location>
        <begin position="301"/>
        <end position="491"/>
    </location>
</feature>
<evidence type="ECO:0000256" key="4">
    <source>
        <dbReference type="PROSITE-ProRule" id="PRU00169"/>
    </source>
</evidence>
<dbReference type="Pfam" id="PF00989">
    <property type="entry name" value="PAS"/>
    <property type="match status" value="1"/>
</dbReference>
<dbReference type="RefSeq" id="WP_173068451.1">
    <property type="nucleotide sequence ID" value="NZ_AP022853.1"/>
</dbReference>
<dbReference type="Pfam" id="PF02518">
    <property type="entry name" value="HATPase_c"/>
    <property type="match status" value="1"/>
</dbReference>
<dbReference type="Gene3D" id="3.30.565.10">
    <property type="entry name" value="Histidine kinase-like ATPase, C-terminal domain"/>
    <property type="match status" value="1"/>
</dbReference>
<keyword evidence="4" id="KW-0597">Phosphoprotein</keyword>
<dbReference type="GO" id="GO:0046983">
    <property type="term" value="F:protein dimerization activity"/>
    <property type="evidence" value="ECO:0007669"/>
    <property type="project" value="InterPro"/>
</dbReference>
<organism evidence="10 11">
    <name type="scientific">Sulfurimicrobium lacus</name>
    <dbReference type="NCBI Taxonomy" id="2715678"/>
    <lineage>
        <taxon>Bacteria</taxon>
        <taxon>Pseudomonadati</taxon>
        <taxon>Pseudomonadota</taxon>
        <taxon>Betaproteobacteria</taxon>
        <taxon>Nitrosomonadales</taxon>
        <taxon>Sulfuricellaceae</taxon>
        <taxon>Sulfurimicrobium</taxon>
    </lineage>
</organism>
<evidence type="ECO:0000259" key="9">
    <source>
        <dbReference type="PROSITE" id="PS50113"/>
    </source>
</evidence>
<evidence type="ECO:0000256" key="5">
    <source>
        <dbReference type="SAM" id="Coils"/>
    </source>
</evidence>
<sequence length="496" mass="55679">MPEGTNARALRLLLVEDSADDAELIDVELTLAGFEVALTRVESGPEMKDALETRAWDAIISDYSLPAFSAEAALATLQSSKLDLPFIIVSGHVGEETAVALMKAGAHDFVMKGRLARLAPALERELREAAMRRERHEAQERMEANEKLLRAMSSAMGDGILVLDRENRLIFMNPEAERLLGWSEHELANRDLHDTLHSHKKADAPHSRETCPILNMTKLGGLYRCYDDVFVRKGGQPLTVSYVVTPIVEQGEIVAAVTVFQDITARKQMENELRESRRQLRALSEFLQTVREEERRRIARELHDELGQALTALKIDLEWLQLRNTSPDDKVAGKLLSMGQMLGKTVESVRRIAEDLRPGMLDDLGLAAAIEWQVEQFQERTGIRCELSMNRDEFELEDRVATSVFRIIQEALTNVARHAEADAANITVEEADGEIRLEVRDNGKGFQPTPKKRSYGLLGIRERVNMLGGEVEILSKLGDGTRVRATIPRHILEPEQ</sequence>
<feature type="domain" description="Response regulatory" evidence="7">
    <location>
        <begin position="11"/>
        <end position="127"/>
    </location>
</feature>
<evidence type="ECO:0000259" key="8">
    <source>
        <dbReference type="PROSITE" id="PS50112"/>
    </source>
</evidence>
<accession>A0A6F8VG21</accession>
<dbReference type="CDD" id="cd16917">
    <property type="entry name" value="HATPase_UhpB-NarQ-NarX-like"/>
    <property type="match status" value="1"/>
</dbReference>
<dbReference type="Gene3D" id="3.40.50.2300">
    <property type="match status" value="1"/>
</dbReference>
<evidence type="ECO:0000256" key="2">
    <source>
        <dbReference type="ARBA" id="ARBA00022777"/>
    </source>
</evidence>
<proteinExistence type="predicted"/>
<protein>
    <submittedName>
        <fullName evidence="10">Sensor kinase</fullName>
    </submittedName>
</protein>
<dbReference type="KEGG" id="slac:SKTS_35540"/>
<dbReference type="SMART" id="SM00387">
    <property type="entry name" value="HATPase_c"/>
    <property type="match status" value="1"/>
</dbReference>
<dbReference type="InterPro" id="IPR013767">
    <property type="entry name" value="PAS_fold"/>
</dbReference>
<dbReference type="CDD" id="cd00130">
    <property type="entry name" value="PAS"/>
    <property type="match status" value="1"/>
</dbReference>
<dbReference type="SUPFAM" id="SSF55785">
    <property type="entry name" value="PYP-like sensor domain (PAS domain)"/>
    <property type="match status" value="1"/>
</dbReference>
<dbReference type="AlphaFoldDB" id="A0A6F8VG21"/>
<dbReference type="PROSITE" id="PS50113">
    <property type="entry name" value="PAC"/>
    <property type="match status" value="1"/>
</dbReference>
<dbReference type="InterPro" id="IPR035965">
    <property type="entry name" value="PAS-like_dom_sf"/>
</dbReference>
<dbReference type="GO" id="GO:0000155">
    <property type="term" value="F:phosphorelay sensor kinase activity"/>
    <property type="evidence" value="ECO:0007669"/>
    <property type="project" value="InterPro"/>
</dbReference>
<dbReference type="InterPro" id="IPR000700">
    <property type="entry name" value="PAS-assoc_C"/>
</dbReference>
<feature type="domain" description="PAS" evidence="8">
    <location>
        <begin position="145"/>
        <end position="197"/>
    </location>
</feature>
<dbReference type="InterPro" id="IPR050482">
    <property type="entry name" value="Sensor_HK_TwoCompSys"/>
</dbReference>
<dbReference type="InterPro" id="IPR036890">
    <property type="entry name" value="HATPase_C_sf"/>
</dbReference>
<feature type="modified residue" description="4-aspartylphosphate" evidence="4">
    <location>
        <position position="62"/>
    </location>
</feature>
<dbReference type="Gene3D" id="3.30.450.20">
    <property type="entry name" value="PAS domain"/>
    <property type="match status" value="1"/>
</dbReference>
<keyword evidence="11" id="KW-1185">Reference proteome</keyword>
<name>A0A6F8VG21_9PROT</name>
<dbReference type="InterPro" id="IPR005467">
    <property type="entry name" value="His_kinase_dom"/>
</dbReference>
<dbReference type="Proteomes" id="UP000502260">
    <property type="component" value="Chromosome"/>
</dbReference>
<dbReference type="PANTHER" id="PTHR24421">
    <property type="entry name" value="NITRATE/NITRITE SENSOR PROTEIN NARX-RELATED"/>
    <property type="match status" value="1"/>
</dbReference>
<dbReference type="InterPro" id="IPR011006">
    <property type="entry name" value="CheY-like_superfamily"/>
</dbReference>
<dbReference type="InterPro" id="IPR003594">
    <property type="entry name" value="HATPase_dom"/>
</dbReference>
<dbReference type="SUPFAM" id="SSF55874">
    <property type="entry name" value="ATPase domain of HSP90 chaperone/DNA topoisomerase II/histidine kinase"/>
    <property type="match status" value="1"/>
</dbReference>
<evidence type="ECO:0000313" key="10">
    <source>
        <dbReference type="EMBL" id="BCB28668.1"/>
    </source>
</evidence>
<gene>
    <name evidence="10" type="ORF">SKTS_35540</name>
</gene>
<dbReference type="NCBIfam" id="TIGR00229">
    <property type="entry name" value="sensory_box"/>
    <property type="match status" value="1"/>
</dbReference>
<evidence type="ECO:0000313" key="11">
    <source>
        <dbReference type="Proteomes" id="UP000502260"/>
    </source>
</evidence>
<feature type="coiled-coil region" evidence="5">
    <location>
        <begin position="266"/>
        <end position="293"/>
    </location>
</feature>
<keyword evidence="1" id="KW-0808">Transferase</keyword>
<evidence type="ECO:0000256" key="1">
    <source>
        <dbReference type="ARBA" id="ARBA00022679"/>
    </source>
</evidence>
<dbReference type="PROSITE" id="PS50110">
    <property type="entry name" value="RESPONSE_REGULATORY"/>
    <property type="match status" value="1"/>
</dbReference>
<dbReference type="InterPro" id="IPR011712">
    <property type="entry name" value="Sig_transdc_His_kin_sub3_dim/P"/>
</dbReference>
<dbReference type="InterPro" id="IPR000014">
    <property type="entry name" value="PAS"/>
</dbReference>
<dbReference type="GO" id="GO:0016020">
    <property type="term" value="C:membrane"/>
    <property type="evidence" value="ECO:0007669"/>
    <property type="project" value="InterPro"/>
</dbReference>
<evidence type="ECO:0000256" key="3">
    <source>
        <dbReference type="ARBA" id="ARBA00023012"/>
    </source>
</evidence>
<reference evidence="11" key="1">
    <citation type="submission" date="2020-03" db="EMBL/GenBank/DDBJ databases">
        <title>Complete genome sequence of sulfur-oxidizing bacterium skT11.</title>
        <authorList>
            <person name="Kanda M."/>
            <person name="Kojima H."/>
            <person name="Fukui M."/>
        </authorList>
    </citation>
    <scope>NUCLEOTIDE SEQUENCE [LARGE SCALE GENOMIC DNA]</scope>
    <source>
        <strain evidence="11">skT11</strain>
    </source>
</reference>
<keyword evidence="5" id="KW-0175">Coiled coil</keyword>
<dbReference type="Pfam" id="PF00072">
    <property type="entry name" value="Response_reg"/>
    <property type="match status" value="1"/>
</dbReference>
<dbReference type="GO" id="GO:0006355">
    <property type="term" value="P:regulation of DNA-templated transcription"/>
    <property type="evidence" value="ECO:0007669"/>
    <property type="project" value="InterPro"/>
</dbReference>
<dbReference type="EMBL" id="AP022853">
    <property type="protein sequence ID" value="BCB28668.1"/>
    <property type="molecule type" value="Genomic_DNA"/>
</dbReference>
<dbReference type="SMART" id="SM00091">
    <property type="entry name" value="PAS"/>
    <property type="match status" value="1"/>
</dbReference>
<dbReference type="SMART" id="SM00448">
    <property type="entry name" value="REC"/>
    <property type="match status" value="1"/>
</dbReference>